<dbReference type="EMBL" id="UINC01141081">
    <property type="protein sequence ID" value="SVD28607.1"/>
    <property type="molecule type" value="Genomic_DNA"/>
</dbReference>
<reference evidence="3" key="1">
    <citation type="submission" date="2018-05" db="EMBL/GenBank/DDBJ databases">
        <authorList>
            <person name="Lanie J.A."/>
            <person name="Ng W.-L."/>
            <person name="Kazmierczak K.M."/>
            <person name="Andrzejewski T.M."/>
            <person name="Davidsen T.M."/>
            <person name="Wayne K.J."/>
            <person name="Tettelin H."/>
            <person name="Glass J.I."/>
            <person name="Rusch D."/>
            <person name="Podicherti R."/>
            <person name="Tsui H.-C.T."/>
            <person name="Winkler M.E."/>
        </authorList>
    </citation>
    <scope>NUCLEOTIDE SEQUENCE</scope>
</reference>
<sequence>MHIRNWRDVGPVVGHDAKLIWSLFRAKDREGVDEDTGVLEGFSGLTVHRLQGGLQGDYHDHEATEQVYYFLSGKGRMKIDGQMYDVREGDAVHIPPKIKHQIFNDGDDWIEHLIISAVVGD</sequence>
<evidence type="ECO:0000259" key="2">
    <source>
        <dbReference type="Pfam" id="PF07883"/>
    </source>
</evidence>
<dbReference type="Pfam" id="PF07883">
    <property type="entry name" value="Cupin_2"/>
    <property type="match status" value="1"/>
</dbReference>
<evidence type="ECO:0000256" key="1">
    <source>
        <dbReference type="ARBA" id="ARBA00022723"/>
    </source>
</evidence>
<dbReference type="InterPro" id="IPR051610">
    <property type="entry name" value="GPI/OXD"/>
</dbReference>
<dbReference type="InterPro" id="IPR014710">
    <property type="entry name" value="RmlC-like_jellyroll"/>
</dbReference>
<dbReference type="InterPro" id="IPR011051">
    <property type="entry name" value="RmlC_Cupin_sf"/>
</dbReference>
<dbReference type="SUPFAM" id="SSF51182">
    <property type="entry name" value="RmlC-like cupins"/>
    <property type="match status" value="1"/>
</dbReference>
<name>A0A382U3Q8_9ZZZZ</name>
<protein>
    <recommendedName>
        <fullName evidence="2">Cupin type-2 domain-containing protein</fullName>
    </recommendedName>
</protein>
<dbReference type="PANTHER" id="PTHR35848">
    <property type="entry name" value="OXALATE-BINDING PROTEIN"/>
    <property type="match status" value="1"/>
</dbReference>
<evidence type="ECO:0000313" key="3">
    <source>
        <dbReference type="EMBL" id="SVD28607.1"/>
    </source>
</evidence>
<gene>
    <name evidence="3" type="ORF">METZ01_LOCUS381461</name>
</gene>
<dbReference type="GO" id="GO:0046872">
    <property type="term" value="F:metal ion binding"/>
    <property type="evidence" value="ECO:0007669"/>
    <property type="project" value="UniProtKB-KW"/>
</dbReference>
<organism evidence="3">
    <name type="scientific">marine metagenome</name>
    <dbReference type="NCBI Taxonomy" id="408172"/>
    <lineage>
        <taxon>unclassified sequences</taxon>
        <taxon>metagenomes</taxon>
        <taxon>ecological metagenomes</taxon>
    </lineage>
</organism>
<dbReference type="AlphaFoldDB" id="A0A382U3Q8"/>
<dbReference type="Gene3D" id="2.60.120.10">
    <property type="entry name" value="Jelly Rolls"/>
    <property type="match status" value="1"/>
</dbReference>
<feature type="domain" description="Cupin type-2" evidence="2">
    <location>
        <begin position="50"/>
        <end position="108"/>
    </location>
</feature>
<dbReference type="PANTHER" id="PTHR35848:SF6">
    <property type="entry name" value="CUPIN TYPE-2 DOMAIN-CONTAINING PROTEIN"/>
    <property type="match status" value="1"/>
</dbReference>
<proteinExistence type="predicted"/>
<dbReference type="InterPro" id="IPR013096">
    <property type="entry name" value="Cupin_2"/>
</dbReference>
<accession>A0A382U3Q8</accession>
<keyword evidence="1" id="KW-0479">Metal-binding</keyword>